<keyword evidence="7" id="KW-0396">Initiation factor</keyword>
<dbReference type="SUPFAM" id="SSF55945">
    <property type="entry name" value="TATA-box binding protein-like"/>
    <property type="match status" value="2"/>
</dbReference>
<protein>
    <submittedName>
        <fullName evidence="7">Transcription initiation factor TFIID-1</fullName>
    </submittedName>
</protein>
<dbReference type="RefSeq" id="XP_016290882.1">
    <property type="nucleotide sequence ID" value="XM_016438428.1"/>
</dbReference>
<evidence type="ECO:0000256" key="2">
    <source>
        <dbReference type="ARBA" id="ARBA00005560"/>
    </source>
</evidence>
<evidence type="ECO:0000256" key="1">
    <source>
        <dbReference type="ARBA" id="ARBA00004123"/>
    </source>
</evidence>
<dbReference type="AlphaFoldDB" id="V5ESF9"/>
<dbReference type="InterPro" id="IPR012295">
    <property type="entry name" value="TBP_dom_sf"/>
</dbReference>
<comment type="similarity">
    <text evidence="2">Belongs to the TBP family.</text>
</comment>
<dbReference type="EMBL" id="KI545884">
    <property type="protein sequence ID" value="EST05893.1"/>
    <property type="molecule type" value="Genomic_DNA"/>
</dbReference>
<dbReference type="OrthoDB" id="2127950at2759"/>
<sequence length="241" mass="25929">MAFGGVALPGSGNSANNATSSKGNANAGALTSANGAGNDDKKVVATGKDAAGMDQQGLSSVHGIVPTLQNIVATVNLEVRLDLKTIALHARNAEYNPKRFAAVIMRIREPKTTALIFASGKMVVTGAKSEDDSRLASRKYARIIQKLGFEAKFSEFKIQNIVGSCDVRFPIRLEGLAYSHGVYSSYEPELFPGLIYRMVKPKVVLLIFVSGKIVLTGAKVREEIYQAFNLILPVLAEFRKP</sequence>
<evidence type="ECO:0000256" key="4">
    <source>
        <dbReference type="ARBA" id="ARBA00023163"/>
    </source>
</evidence>
<dbReference type="CDD" id="cd04516">
    <property type="entry name" value="TBP_eukaryotes"/>
    <property type="match status" value="1"/>
</dbReference>
<keyword evidence="7" id="KW-0648">Protein biosynthesis</keyword>
<keyword evidence="5" id="KW-0539">Nucleus</keyword>
<feature type="region of interest" description="Disordered" evidence="6">
    <location>
        <begin position="1"/>
        <end position="22"/>
    </location>
</feature>
<reference evidence="8" key="1">
    <citation type="journal article" date="2013" name="Genome Announc.">
        <title>Draft genome sequence of Pseudozyma brasiliensis sp. nov. strain GHG001, a high producer of endo-1,4-xylanase isolated from an insect pest of sugarcane.</title>
        <authorList>
            <person name="Oliveira J.V.D.C."/>
            <person name="dos Santos R.A.C."/>
            <person name="Borges T.A."/>
            <person name="Riano-Pachon D.M."/>
            <person name="Goldman G.H."/>
        </authorList>
    </citation>
    <scope>NUCLEOTIDE SEQUENCE [LARGE SCALE GENOMIC DNA]</scope>
    <source>
        <strain evidence="8">GHG001</strain>
    </source>
</reference>
<accession>V5ESF9</accession>
<name>V5ESF9_KALBG</name>
<dbReference type="InterPro" id="IPR033710">
    <property type="entry name" value="TBP_eukaryotic"/>
</dbReference>
<keyword evidence="8" id="KW-1185">Reference proteome</keyword>
<dbReference type="STRING" id="1365824.V5ESF9"/>
<dbReference type="eggNOG" id="KOG3302">
    <property type="taxonomic scope" value="Eukaryota"/>
</dbReference>
<keyword evidence="3" id="KW-0238">DNA-binding</keyword>
<evidence type="ECO:0000313" key="8">
    <source>
        <dbReference type="Proteomes" id="UP000019377"/>
    </source>
</evidence>
<dbReference type="FunFam" id="3.30.310.10:FF:000002">
    <property type="entry name" value="TATA-box-binding protein 2"/>
    <property type="match status" value="1"/>
</dbReference>
<dbReference type="GeneID" id="27421121"/>
<dbReference type="PROSITE" id="PS00351">
    <property type="entry name" value="TFIID"/>
    <property type="match status" value="1"/>
</dbReference>
<dbReference type="PANTHER" id="PTHR10126">
    <property type="entry name" value="TATA-BOX BINDING PROTEIN"/>
    <property type="match status" value="1"/>
</dbReference>
<dbReference type="InterPro" id="IPR000814">
    <property type="entry name" value="TBP"/>
</dbReference>
<feature type="compositionally biased region" description="Low complexity" evidence="6">
    <location>
        <begin position="10"/>
        <end position="22"/>
    </location>
</feature>
<dbReference type="GO" id="GO:0006367">
    <property type="term" value="P:transcription initiation at RNA polymerase II promoter"/>
    <property type="evidence" value="ECO:0007669"/>
    <property type="project" value="UniProtKB-ARBA"/>
</dbReference>
<evidence type="ECO:0000256" key="6">
    <source>
        <dbReference type="SAM" id="MobiDB-lite"/>
    </source>
</evidence>
<keyword evidence="4" id="KW-0804">Transcription</keyword>
<dbReference type="Gene3D" id="3.30.310.10">
    <property type="entry name" value="TATA-Binding Protein"/>
    <property type="match status" value="2"/>
</dbReference>
<dbReference type="GO" id="GO:0003743">
    <property type="term" value="F:translation initiation factor activity"/>
    <property type="evidence" value="ECO:0007669"/>
    <property type="project" value="UniProtKB-KW"/>
</dbReference>
<dbReference type="GO" id="GO:0005634">
    <property type="term" value="C:nucleus"/>
    <property type="evidence" value="ECO:0007669"/>
    <property type="project" value="UniProtKB-SubCell"/>
</dbReference>
<evidence type="ECO:0000313" key="7">
    <source>
        <dbReference type="EMBL" id="EST05893.1"/>
    </source>
</evidence>
<dbReference type="InterPro" id="IPR030491">
    <property type="entry name" value="TBP_CS"/>
</dbReference>
<dbReference type="HAMAP" id="MF_00408">
    <property type="entry name" value="TATA_bind_prot_arch"/>
    <property type="match status" value="1"/>
</dbReference>
<evidence type="ECO:0000256" key="5">
    <source>
        <dbReference type="ARBA" id="ARBA00023242"/>
    </source>
</evidence>
<dbReference type="GO" id="GO:0003677">
    <property type="term" value="F:DNA binding"/>
    <property type="evidence" value="ECO:0007669"/>
    <property type="project" value="UniProtKB-KW"/>
</dbReference>
<comment type="subcellular location">
    <subcellularLocation>
        <location evidence="1">Nucleus</location>
    </subcellularLocation>
</comment>
<dbReference type="FunFam" id="3.30.310.10:FF:000001">
    <property type="entry name" value="TATA-box-binding protein 2"/>
    <property type="match status" value="1"/>
</dbReference>
<evidence type="ECO:0000256" key="3">
    <source>
        <dbReference type="ARBA" id="ARBA00023125"/>
    </source>
</evidence>
<dbReference type="HOGENOM" id="CLU_060161_4_2_1"/>
<dbReference type="OMA" id="FHFKIAE"/>
<dbReference type="Proteomes" id="UP000019377">
    <property type="component" value="Unassembled WGS sequence"/>
</dbReference>
<dbReference type="Pfam" id="PF00352">
    <property type="entry name" value="TBP"/>
    <property type="match status" value="2"/>
</dbReference>
<dbReference type="GO" id="GO:0005667">
    <property type="term" value="C:transcription regulator complex"/>
    <property type="evidence" value="ECO:0007669"/>
    <property type="project" value="UniProtKB-ARBA"/>
</dbReference>
<dbReference type="PRINTS" id="PR00686">
    <property type="entry name" value="TIFACTORIID"/>
</dbReference>
<gene>
    <name evidence="7" type="ORF">PSEUBRA_SCAF4g05047</name>
</gene>
<organism evidence="7 8">
    <name type="scientific">Kalmanozyma brasiliensis (strain GHG001)</name>
    <name type="common">Yeast</name>
    <name type="synonym">Pseudozyma brasiliensis</name>
    <dbReference type="NCBI Taxonomy" id="1365824"/>
    <lineage>
        <taxon>Eukaryota</taxon>
        <taxon>Fungi</taxon>
        <taxon>Dikarya</taxon>
        <taxon>Basidiomycota</taxon>
        <taxon>Ustilaginomycotina</taxon>
        <taxon>Ustilaginomycetes</taxon>
        <taxon>Ustilaginales</taxon>
        <taxon>Ustilaginaceae</taxon>
        <taxon>Kalmanozyma</taxon>
    </lineage>
</organism>
<proteinExistence type="inferred from homology"/>